<evidence type="ECO:0000256" key="6">
    <source>
        <dbReference type="PROSITE-ProRule" id="PRU00433"/>
    </source>
</evidence>
<dbReference type="InterPro" id="IPR050597">
    <property type="entry name" value="Cytochrome_c_Oxidase_Subunit"/>
</dbReference>
<accession>A0A2T0XJM1</accession>
<sequence>MKQILLLVTTLFVSLGASAADLQQGRAKANACAVCHGQNGLASHPEAPNLAGQPIIYVTQQLKNYKTGRRTNEIMSVIAKPLSEQDIDDLALWYSSMQVEVKMAN</sequence>
<dbReference type="Gene3D" id="1.10.760.10">
    <property type="entry name" value="Cytochrome c-like domain"/>
    <property type="match status" value="1"/>
</dbReference>
<evidence type="ECO:0000313" key="9">
    <source>
        <dbReference type="EMBL" id="PRY99154.1"/>
    </source>
</evidence>
<organism evidence="9 10">
    <name type="scientific">Jezberella montanilacus</name>
    <dbReference type="NCBI Taxonomy" id="323426"/>
    <lineage>
        <taxon>Bacteria</taxon>
        <taxon>Pseudomonadati</taxon>
        <taxon>Pseudomonadota</taxon>
        <taxon>Betaproteobacteria</taxon>
        <taxon>Burkholderiales</taxon>
        <taxon>Alcaligenaceae</taxon>
        <taxon>Jezberella</taxon>
    </lineage>
</organism>
<evidence type="ECO:0000313" key="10">
    <source>
        <dbReference type="Proteomes" id="UP000238308"/>
    </source>
</evidence>
<dbReference type="Pfam" id="PF00034">
    <property type="entry name" value="Cytochrom_C"/>
    <property type="match status" value="1"/>
</dbReference>
<keyword evidence="1" id="KW-0813">Transport</keyword>
<dbReference type="GO" id="GO:0009055">
    <property type="term" value="F:electron transfer activity"/>
    <property type="evidence" value="ECO:0007669"/>
    <property type="project" value="InterPro"/>
</dbReference>
<dbReference type="GO" id="GO:0020037">
    <property type="term" value="F:heme binding"/>
    <property type="evidence" value="ECO:0007669"/>
    <property type="project" value="InterPro"/>
</dbReference>
<dbReference type="EMBL" id="PVTV01000011">
    <property type="protein sequence ID" value="PRY99154.1"/>
    <property type="molecule type" value="Genomic_DNA"/>
</dbReference>
<dbReference type="GO" id="GO:0046872">
    <property type="term" value="F:metal ion binding"/>
    <property type="evidence" value="ECO:0007669"/>
    <property type="project" value="UniProtKB-KW"/>
</dbReference>
<keyword evidence="3 6" id="KW-0479">Metal-binding</keyword>
<proteinExistence type="predicted"/>
<feature type="chain" id="PRO_5015786468" evidence="7">
    <location>
        <begin position="20"/>
        <end position="105"/>
    </location>
</feature>
<keyword evidence="2 6" id="KW-0349">Heme</keyword>
<dbReference type="InterPro" id="IPR036909">
    <property type="entry name" value="Cyt_c-like_dom_sf"/>
</dbReference>
<reference evidence="9 10" key="1">
    <citation type="submission" date="2018-03" db="EMBL/GenBank/DDBJ databases">
        <title>Genomic Encyclopedia of Type Strains, Phase III (KMG-III): the genomes of soil and plant-associated and newly described type strains.</title>
        <authorList>
            <person name="Whitman W."/>
        </authorList>
    </citation>
    <scope>NUCLEOTIDE SEQUENCE [LARGE SCALE GENOMIC DNA]</scope>
    <source>
        <strain evidence="9 10">MWH-P2sevCIIIb</strain>
    </source>
</reference>
<keyword evidence="5 6" id="KW-0408">Iron</keyword>
<gene>
    <name evidence="9" type="ORF">BCM14_0595</name>
</gene>
<dbReference type="Proteomes" id="UP000238308">
    <property type="component" value="Unassembled WGS sequence"/>
</dbReference>
<evidence type="ECO:0000256" key="5">
    <source>
        <dbReference type="ARBA" id="ARBA00023004"/>
    </source>
</evidence>
<dbReference type="SUPFAM" id="SSF46626">
    <property type="entry name" value="Cytochrome c"/>
    <property type="match status" value="1"/>
</dbReference>
<evidence type="ECO:0000256" key="4">
    <source>
        <dbReference type="ARBA" id="ARBA00022982"/>
    </source>
</evidence>
<feature type="signal peptide" evidence="7">
    <location>
        <begin position="1"/>
        <end position="19"/>
    </location>
</feature>
<evidence type="ECO:0000256" key="7">
    <source>
        <dbReference type="SAM" id="SignalP"/>
    </source>
</evidence>
<protein>
    <submittedName>
        <fullName evidence="9">Cytochrome c553</fullName>
    </submittedName>
</protein>
<dbReference type="RefSeq" id="WP_106226486.1">
    <property type="nucleotide sequence ID" value="NZ_PVTV01000011.1"/>
</dbReference>
<evidence type="ECO:0000256" key="3">
    <source>
        <dbReference type="ARBA" id="ARBA00022723"/>
    </source>
</evidence>
<keyword evidence="10" id="KW-1185">Reference proteome</keyword>
<evidence type="ECO:0000259" key="8">
    <source>
        <dbReference type="PROSITE" id="PS51007"/>
    </source>
</evidence>
<keyword evidence="4" id="KW-0249">Electron transport</keyword>
<name>A0A2T0XJM1_9BURK</name>
<feature type="domain" description="Cytochrome c" evidence="8">
    <location>
        <begin position="20"/>
        <end position="98"/>
    </location>
</feature>
<dbReference type="OrthoDB" id="5295860at2"/>
<dbReference type="PANTHER" id="PTHR33751:SF9">
    <property type="entry name" value="CYTOCHROME C4"/>
    <property type="match status" value="1"/>
</dbReference>
<keyword evidence="7" id="KW-0732">Signal</keyword>
<dbReference type="AlphaFoldDB" id="A0A2T0XJM1"/>
<evidence type="ECO:0000256" key="1">
    <source>
        <dbReference type="ARBA" id="ARBA00022448"/>
    </source>
</evidence>
<comment type="caution">
    <text evidence="9">The sequence shown here is derived from an EMBL/GenBank/DDBJ whole genome shotgun (WGS) entry which is preliminary data.</text>
</comment>
<dbReference type="PROSITE" id="PS51007">
    <property type="entry name" value="CYTC"/>
    <property type="match status" value="1"/>
</dbReference>
<dbReference type="InterPro" id="IPR009056">
    <property type="entry name" value="Cyt_c-like_dom"/>
</dbReference>
<evidence type="ECO:0000256" key="2">
    <source>
        <dbReference type="ARBA" id="ARBA00022617"/>
    </source>
</evidence>
<dbReference type="PANTHER" id="PTHR33751">
    <property type="entry name" value="CBB3-TYPE CYTOCHROME C OXIDASE SUBUNIT FIXP"/>
    <property type="match status" value="1"/>
</dbReference>